<dbReference type="PANTHER" id="PTHR30509">
    <property type="entry name" value="P-HYDROXYBENZOIC ACID EFFLUX PUMP SUBUNIT-RELATED"/>
    <property type="match status" value="1"/>
</dbReference>
<dbReference type="GO" id="GO:0005886">
    <property type="term" value="C:plasma membrane"/>
    <property type="evidence" value="ECO:0007669"/>
    <property type="project" value="UniProtKB-SubCell"/>
</dbReference>
<dbReference type="PANTHER" id="PTHR30509:SF9">
    <property type="entry name" value="MULTIDRUG RESISTANCE PROTEIN MDTO"/>
    <property type="match status" value="1"/>
</dbReference>
<keyword evidence="8" id="KW-1185">Reference proteome</keyword>
<evidence type="ECO:0000256" key="5">
    <source>
        <dbReference type="ARBA" id="ARBA00023136"/>
    </source>
</evidence>
<protein>
    <submittedName>
        <fullName evidence="7">Uncharacterized membrane protein YgaE (UPF0421/DUF939 family)</fullName>
    </submittedName>
</protein>
<dbReference type="RefSeq" id="WP_184245310.1">
    <property type="nucleotide sequence ID" value="NZ_BAAACU010000002.1"/>
</dbReference>
<keyword evidence="3 6" id="KW-0812">Transmembrane</keyword>
<feature type="transmembrane region" description="Helical" evidence="6">
    <location>
        <begin position="20"/>
        <end position="47"/>
    </location>
</feature>
<evidence type="ECO:0000313" key="8">
    <source>
        <dbReference type="Proteomes" id="UP000572212"/>
    </source>
</evidence>
<dbReference type="Pfam" id="PF06081">
    <property type="entry name" value="ArAE_1"/>
    <property type="match status" value="1"/>
</dbReference>
<organism evidence="7 8">
    <name type="scientific">Gracilibacillus halotolerans</name>
    <dbReference type="NCBI Taxonomy" id="74386"/>
    <lineage>
        <taxon>Bacteria</taxon>
        <taxon>Bacillati</taxon>
        <taxon>Bacillota</taxon>
        <taxon>Bacilli</taxon>
        <taxon>Bacillales</taxon>
        <taxon>Bacillaceae</taxon>
        <taxon>Gracilibacillus</taxon>
    </lineage>
</organism>
<feature type="transmembrane region" description="Helical" evidence="6">
    <location>
        <begin position="132"/>
        <end position="151"/>
    </location>
</feature>
<evidence type="ECO:0000256" key="3">
    <source>
        <dbReference type="ARBA" id="ARBA00022692"/>
    </source>
</evidence>
<comment type="caution">
    <text evidence="7">The sequence shown here is derived from an EMBL/GenBank/DDBJ whole genome shotgun (WGS) entry which is preliminary data.</text>
</comment>
<keyword evidence="4 6" id="KW-1133">Transmembrane helix</keyword>
<sequence length="337" mass="38689">MKRKTMRGQLIGRRVLKTAVAVFITAFLCDLLGWPPVFAVITAIVTIEPTVTQSIKKGFVRFPASAIGSAFAVILIYFFGDSPITYTLATLLTIIVCYRLKLHDGLLVATLTAVAMIEVIHSNLFYSFLIRLGTTTIGLSVSTLVNMFILPPDYSGKIKGKVDQLLSDTGEELAFVVQRMTDGTLDKDLEEAINKRLHASFYETEKLIDLQLADLKYNRLDETSLERLELKETELYYIERIHYHIGNMMDTPFHELQWTKEEKNRLNSMVFMLADFMKNPDDYKKEVYHTQALLLLDRFWESKRPSEDNRTKFFTPEVIILYELLSIFSLAENILDE</sequence>
<accession>A0A841RK75</accession>
<feature type="transmembrane region" description="Helical" evidence="6">
    <location>
        <begin position="59"/>
        <end position="78"/>
    </location>
</feature>
<dbReference type="Proteomes" id="UP000572212">
    <property type="component" value="Unassembled WGS sequence"/>
</dbReference>
<evidence type="ECO:0000256" key="4">
    <source>
        <dbReference type="ARBA" id="ARBA00022989"/>
    </source>
</evidence>
<proteinExistence type="predicted"/>
<evidence type="ECO:0000256" key="6">
    <source>
        <dbReference type="SAM" id="Phobius"/>
    </source>
</evidence>
<comment type="subcellular location">
    <subcellularLocation>
        <location evidence="1">Cell membrane</location>
        <topology evidence="1">Multi-pass membrane protein</topology>
    </subcellularLocation>
</comment>
<evidence type="ECO:0000256" key="1">
    <source>
        <dbReference type="ARBA" id="ARBA00004651"/>
    </source>
</evidence>
<keyword evidence="2" id="KW-1003">Cell membrane</keyword>
<name>A0A841RK75_9BACI</name>
<keyword evidence="5 6" id="KW-0472">Membrane</keyword>
<dbReference type="InterPro" id="IPR010343">
    <property type="entry name" value="ArAE_1"/>
</dbReference>
<dbReference type="AlphaFoldDB" id="A0A841RK75"/>
<evidence type="ECO:0000256" key="2">
    <source>
        <dbReference type="ARBA" id="ARBA00022475"/>
    </source>
</evidence>
<evidence type="ECO:0000313" key="7">
    <source>
        <dbReference type="EMBL" id="MBB6512267.1"/>
    </source>
</evidence>
<gene>
    <name evidence="7" type="ORF">GGQ92_001048</name>
</gene>
<dbReference type="EMBL" id="JACHON010000002">
    <property type="protein sequence ID" value="MBB6512267.1"/>
    <property type="molecule type" value="Genomic_DNA"/>
</dbReference>
<reference evidence="7 8" key="1">
    <citation type="submission" date="2020-08" db="EMBL/GenBank/DDBJ databases">
        <title>Genomic Encyclopedia of Type Strains, Phase IV (KMG-IV): sequencing the most valuable type-strain genomes for metagenomic binning, comparative biology and taxonomic classification.</title>
        <authorList>
            <person name="Goeker M."/>
        </authorList>
    </citation>
    <scope>NUCLEOTIDE SEQUENCE [LARGE SCALE GENOMIC DNA]</scope>
    <source>
        <strain evidence="7 8">DSM 11805</strain>
    </source>
</reference>